<dbReference type="AlphaFoldDB" id="A0A078A738"/>
<feature type="compositionally biased region" description="Basic and acidic residues" evidence="1">
    <location>
        <begin position="22"/>
        <end position="32"/>
    </location>
</feature>
<gene>
    <name evidence="2" type="primary">Contig10531.g11251</name>
    <name evidence="2" type="ORF">STYLEM_6660</name>
</gene>
<feature type="region of interest" description="Disordered" evidence="1">
    <location>
        <begin position="1"/>
        <end position="40"/>
    </location>
</feature>
<dbReference type="EMBL" id="CCKQ01006385">
    <property type="protein sequence ID" value="CDW77696.1"/>
    <property type="molecule type" value="Genomic_DNA"/>
</dbReference>
<dbReference type="InterPro" id="IPR016024">
    <property type="entry name" value="ARM-type_fold"/>
</dbReference>
<evidence type="ECO:0000256" key="1">
    <source>
        <dbReference type="SAM" id="MobiDB-lite"/>
    </source>
</evidence>
<proteinExistence type="predicted"/>
<keyword evidence="3" id="KW-1185">Reference proteome</keyword>
<dbReference type="OMA" id="FWTRIFQ"/>
<dbReference type="Proteomes" id="UP000039865">
    <property type="component" value="Unassembled WGS sequence"/>
</dbReference>
<accession>A0A078A738</accession>
<protein>
    <submittedName>
        <fullName evidence="2">Uncharacterized protein loc101846602 isoform x1</fullName>
    </submittedName>
</protein>
<dbReference type="SUPFAM" id="SSF48371">
    <property type="entry name" value="ARM repeat"/>
    <property type="match status" value="1"/>
</dbReference>
<reference evidence="2 3" key="1">
    <citation type="submission" date="2014-06" db="EMBL/GenBank/DDBJ databases">
        <authorList>
            <person name="Swart Estienne"/>
        </authorList>
    </citation>
    <scope>NUCLEOTIDE SEQUENCE [LARGE SCALE GENOMIC DNA]</scope>
    <source>
        <strain evidence="2 3">130c</strain>
    </source>
</reference>
<dbReference type="InParanoid" id="A0A078A738"/>
<evidence type="ECO:0000313" key="3">
    <source>
        <dbReference type="Proteomes" id="UP000039865"/>
    </source>
</evidence>
<dbReference type="InterPro" id="IPR011989">
    <property type="entry name" value="ARM-like"/>
</dbReference>
<organism evidence="2 3">
    <name type="scientific">Stylonychia lemnae</name>
    <name type="common">Ciliate</name>
    <dbReference type="NCBI Taxonomy" id="5949"/>
    <lineage>
        <taxon>Eukaryota</taxon>
        <taxon>Sar</taxon>
        <taxon>Alveolata</taxon>
        <taxon>Ciliophora</taxon>
        <taxon>Intramacronucleata</taxon>
        <taxon>Spirotrichea</taxon>
        <taxon>Stichotrichia</taxon>
        <taxon>Sporadotrichida</taxon>
        <taxon>Oxytrichidae</taxon>
        <taxon>Stylonychinae</taxon>
        <taxon>Stylonychia</taxon>
    </lineage>
</organism>
<dbReference type="Gene3D" id="1.25.10.10">
    <property type="entry name" value="Leucine-rich Repeat Variant"/>
    <property type="match status" value="1"/>
</dbReference>
<sequence length="140" mass="16306">MNKGKKGQAKESKKKSGQSKAKTSDELSRISETEDMSELIELSKSDDPIVRVKAAQQMCPCRVQKDFEEFWERLFELAQDEDDKVRYQVLHNMCDGSPDDYEDKVVECLEIFNRDPDKDIRRKAHKVMGSYLRTGKWNVL</sequence>
<evidence type="ECO:0000313" key="2">
    <source>
        <dbReference type="EMBL" id="CDW77696.1"/>
    </source>
</evidence>
<feature type="compositionally biased region" description="Basic residues" evidence="1">
    <location>
        <begin position="1"/>
        <end position="17"/>
    </location>
</feature>
<name>A0A078A738_STYLE</name>
<dbReference type="OrthoDB" id="10017781at2759"/>